<comment type="subcellular location">
    <subcellularLocation>
        <location evidence="1">Cytoplasm</location>
        <location evidence="1">Cytoskeleton</location>
        <location evidence="1">Spindle pole</location>
    </subcellularLocation>
</comment>
<organism evidence="11 12">
    <name type="scientific">Brassica napus</name>
    <name type="common">Rape</name>
    <dbReference type="NCBI Taxonomy" id="3708"/>
    <lineage>
        <taxon>Eukaryota</taxon>
        <taxon>Viridiplantae</taxon>
        <taxon>Streptophyta</taxon>
        <taxon>Embryophyta</taxon>
        <taxon>Tracheophyta</taxon>
        <taxon>Spermatophyta</taxon>
        <taxon>Magnoliopsida</taxon>
        <taxon>eudicotyledons</taxon>
        <taxon>Gunneridae</taxon>
        <taxon>Pentapetalae</taxon>
        <taxon>rosids</taxon>
        <taxon>malvids</taxon>
        <taxon>Brassicales</taxon>
        <taxon>Brassicaceae</taxon>
        <taxon>Brassiceae</taxon>
        <taxon>Brassica</taxon>
    </lineage>
</organism>
<dbReference type="InterPro" id="IPR044861">
    <property type="entry name" value="IPNS-like_FE2OG_OXY"/>
</dbReference>
<dbReference type="InterPro" id="IPR027443">
    <property type="entry name" value="IPNS-like_sf"/>
</dbReference>
<keyword evidence="2" id="KW-0963">Cytoplasm</keyword>
<dbReference type="Gene3D" id="1.10.8.60">
    <property type="match status" value="1"/>
</dbReference>
<dbReference type="Pfam" id="PF03171">
    <property type="entry name" value="2OG-FeII_Oxy"/>
    <property type="match status" value="1"/>
</dbReference>
<dbReference type="InterPro" id="IPR003593">
    <property type="entry name" value="AAA+_ATPase"/>
</dbReference>
<sequence>MVVSLKPKPVTLNNSQIYFNPKCKTSPVLVPVVNLTDPNAKTQIVKACEEFGFFKVVNHGVRPEFLTQLEEEAIKFFALPQSHKDKAGPSDPFGYGSKRIGPNGDVGWIEYILLNANSDTKTIAVFRQTTPTFREVVEVYMEEMKDMSSKVLEMVAEELKIEPKEKLSKLVKVKESDSCLRMNHYPEKEETRDKEEVGFGEHTDPQLVSVLRSNNTEGLQICLKDGTWVDVPPDHSTFFVIVGDTLQVMTNGRFKSVRHRVLTNTKRSRLSMIYFAGPPLTEKIAPFSCLAPKKEDCLYREFTWSQYKSAAYKTKLGDYRLGLFEKQFPFSFSGTKSMFPPFESAETRALAESLSRDIIRGNPNVKWESIKGLENAKRLLKEAVVMPIKYPSYFNGLLSPWKGILLFGPPGIGKTMLAKAVATECNTTFFNISASSVVSKWRGDSEKLIRVLFDLAKHHAPSTIFLDEIDAIISQRGGEGRSEHEASRRLKTELLIQMDGLQKTNELVFVLAATNLPWELDAAMLRRLEKRILVPLPDPEARRGMFEMLLPSQPGDEPLLHDVLVEKSEGYSGSDVRILCKEAAMQPLRRTLAVLEDTEELVPEDELPKVGAILPEDIDRALSNTRPSAHLHAHLYDKFNDDYGSHILK</sequence>
<keyword evidence="3" id="KW-0493">Microtubule</keyword>
<dbReference type="InterPro" id="IPR026992">
    <property type="entry name" value="DIOX_N"/>
</dbReference>
<accession>A0ABQ8AAF0</accession>
<evidence type="ECO:0000256" key="4">
    <source>
        <dbReference type="ARBA" id="ARBA00022723"/>
    </source>
</evidence>
<gene>
    <name evidence="11" type="ORF">HID58_051904</name>
</gene>
<keyword evidence="8" id="KW-0206">Cytoskeleton</keyword>
<reference evidence="11 12" key="1">
    <citation type="submission" date="2021-05" db="EMBL/GenBank/DDBJ databases">
        <title>Genome Assembly of Synthetic Allotetraploid Brassica napus Reveals Homoeologous Exchanges between Subgenomes.</title>
        <authorList>
            <person name="Davis J.T."/>
        </authorList>
    </citation>
    <scope>NUCLEOTIDE SEQUENCE [LARGE SCALE GENOMIC DNA]</scope>
    <source>
        <strain evidence="12">cv. Da-Ae</strain>
        <tissue evidence="11">Seedling</tissue>
    </source>
</reference>
<dbReference type="Pfam" id="PF00004">
    <property type="entry name" value="AAA"/>
    <property type="match status" value="1"/>
</dbReference>
<dbReference type="InterPro" id="IPR003959">
    <property type="entry name" value="ATPase_AAA_core"/>
</dbReference>
<feature type="domain" description="Fe2OG dioxygenase" evidence="10">
    <location>
        <begin position="175"/>
        <end position="278"/>
    </location>
</feature>
<keyword evidence="9" id="KW-0413">Isomerase</keyword>
<evidence type="ECO:0000256" key="8">
    <source>
        <dbReference type="ARBA" id="ARBA00023212"/>
    </source>
</evidence>
<comment type="caution">
    <text evidence="11">The sequence shown here is derived from an EMBL/GenBank/DDBJ whole genome shotgun (WGS) entry which is preliminary data.</text>
</comment>
<dbReference type="PANTHER" id="PTHR23074:SF78">
    <property type="entry name" value="KATANIN P60 ATPASE-CONTAINING SUBUNIT A-LIKE 2"/>
    <property type="match status" value="1"/>
</dbReference>
<evidence type="ECO:0000313" key="11">
    <source>
        <dbReference type="EMBL" id="KAH0889475.1"/>
    </source>
</evidence>
<evidence type="ECO:0000256" key="5">
    <source>
        <dbReference type="ARBA" id="ARBA00022741"/>
    </source>
</evidence>
<dbReference type="SUPFAM" id="SSF52540">
    <property type="entry name" value="P-loop containing nucleoside triphosphate hydrolases"/>
    <property type="match status" value="1"/>
</dbReference>
<dbReference type="Pfam" id="PF17862">
    <property type="entry name" value="AAA_lid_3"/>
    <property type="match status" value="1"/>
</dbReference>
<evidence type="ECO:0000256" key="3">
    <source>
        <dbReference type="ARBA" id="ARBA00022701"/>
    </source>
</evidence>
<keyword evidence="7" id="KW-0408">Iron</keyword>
<evidence type="ECO:0000259" key="10">
    <source>
        <dbReference type="PROSITE" id="PS51471"/>
    </source>
</evidence>
<dbReference type="InterPro" id="IPR041569">
    <property type="entry name" value="AAA_lid_3"/>
</dbReference>
<dbReference type="InterPro" id="IPR027417">
    <property type="entry name" value="P-loop_NTPase"/>
</dbReference>
<evidence type="ECO:0000256" key="7">
    <source>
        <dbReference type="ARBA" id="ARBA00023004"/>
    </source>
</evidence>
<dbReference type="Gene3D" id="2.60.120.330">
    <property type="entry name" value="B-lactam Antibiotic, Isopenicillin N Synthase, Chain"/>
    <property type="match status" value="1"/>
</dbReference>
<protein>
    <recommendedName>
        <fullName evidence="10">Fe2OG dioxygenase domain-containing protein</fullName>
    </recommendedName>
</protein>
<dbReference type="InterPro" id="IPR005123">
    <property type="entry name" value="Oxoglu/Fe-dep_dioxygenase_dom"/>
</dbReference>
<evidence type="ECO:0000256" key="2">
    <source>
        <dbReference type="ARBA" id="ARBA00022490"/>
    </source>
</evidence>
<keyword evidence="4" id="KW-0479">Metal-binding</keyword>
<keyword evidence="12" id="KW-1185">Reference proteome</keyword>
<dbReference type="EMBL" id="JAGKQM010000013">
    <property type="protein sequence ID" value="KAH0889475.1"/>
    <property type="molecule type" value="Genomic_DNA"/>
</dbReference>
<keyword evidence="5" id="KW-0547">Nucleotide-binding</keyword>
<dbReference type="Gene3D" id="3.40.50.300">
    <property type="entry name" value="P-loop containing nucleotide triphosphate hydrolases"/>
    <property type="match status" value="1"/>
</dbReference>
<dbReference type="SMART" id="SM00382">
    <property type="entry name" value="AAA"/>
    <property type="match status" value="1"/>
</dbReference>
<dbReference type="Pfam" id="PF14226">
    <property type="entry name" value="DIOX_N"/>
    <property type="match status" value="1"/>
</dbReference>
<evidence type="ECO:0000256" key="9">
    <source>
        <dbReference type="ARBA" id="ARBA00023235"/>
    </source>
</evidence>
<evidence type="ECO:0000256" key="6">
    <source>
        <dbReference type="ARBA" id="ARBA00022840"/>
    </source>
</evidence>
<dbReference type="InterPro" id="IPR050304">
    <property type="entry name" value="MT-severing_AAA_ATPase"/>
</dbReference>
<dbReference type="SUPFAM" id="SSF51197">
    <property type="entry name" value="Clavaminate synthase-like"/>
    <property type="match status" value="1"/>
</dbReference>
<dbReference type="PROSITE" id="PS51471">
    <property type="entry name" value="FE2OG_OXY"/>
    <property type="match status" value="1"/>
</dbReference>
<keyword evidence="6" id="KW-0067">ATP-binding</keyword>
<evidence type="ECO:0000313" key="12">
    <source>
        <dbReference type="Proteomes" id="UP000824890"/>
    </source>
</evidence>
<evidence type="ECO:0000256" key="1">
    <source>
        <dbReference type="ARBA" id="ARBA00004647"/>
    </source>
</evidence>
<proteinExistence type="predicted"/>
<dbReference type="Proteomes" id="UP000824890">
    <property type="component" value="Unassembled WGS sequence"/>
</dbReference>
<name>A0ABQ8AAF0_BRANA</name>
<dbReference type="PANTHER" id="PTHR23074">
    <property type="entry name" value="AAA DOMAIN-CONTAINING"/>
    <property type="match status" value="1"/>
</dbReference>